<comment type="caution">
    <text evidence="1">The sequence shown here is derived from an EMBL/GenBank/DDBJ whole genome shotgun (WGS) entry which is preliminary data.</text>
</comment>
<protein>
    <submittedName>
        <fullName evidence="1">DUF937 domain-containing protein</fullName>
    </submittedName>
</protein>
<dbReference type="InterPro" id="IPR045372">
    <property type="entry name" value="YidB"/>
</dbReference>
<organism evidence="1 2">
    <name type="scientific">Piscinibacter terrae</name>
    <dbReference type="NCBI Taxonomy" id="2496871"/>
    <lineage>
        <taxon>Bacteria</taxon>
        <taxon>Pseudomonadati</taxon>
        <taxon>Pseudomonadota</taxon>
        <taxon>Betaproteobacteria</taxon>
        <taxon>Burkholderiales</taxon>
        <taxon>Sphaerotilaceae</taxon>
        <taxon>Piscinibacter</taxon>
    </lineage>
</organism>
<dbReference type="InterPro" id="IPR027405">
    <property type="entry name" value="YidB-like"/>
</dbReference>
<reference evidence="1 2" key="1">
    <citation type="submission" date="2018-08" db="EMBL/GenBank/DDBJ databases">
        <authorList>
            <person name="Khan S.A."/>
            <person name="Jeon C.O."/>
            <person name="Chun B.H."/>
            <person name="Jeong S.E."/>
        </authorList>
    </citation>
    <scope>NUCLEOTIDE SEQUENCE [LARGE SCALE GENOMIC DNA]</scope>
    <source>
        <strain evidence="1 2">S-16</strain>
    </source>
</reference>
<evidence type="ECO:0000313" key="1">
    <source>
        <dbReference type="EMBL" id="RQP23126.1"/>
    </source>
</evidence>
<reference evidence="1 2" key="2">
    <citation type="submission" date="2018-12" db="EMBL/GenBank/DDBJ databases">
        <title>Rhizobacter gummiphilus sp. nov., a rubber-degrading bacterium isolated from the soil of a botanical garden in Japan.</title>
        <authorList>
            <person name="Shunsuke S.S."/>
        </authorList>
    </citation>
    <scope>NUCLEOTIDE SEQUENCE [LARGE SCALE GENOMIC DNA]</scope>
    <source>
        <strain evidence="1 2">S-16</strain>
    </source>
</reference>
<dbReference type="RefSeq" id="WP_124541872.1">
    <property type="nucleotide sequence ID" value="NZ_QUSW01000005.1"/>
</dbReference>
<dbReference type="Pfam" id="PF20159">
    <property type="entry name" value="YidB"/>
    <property type="match status" value="1"/>
</dbReference>
<keyword evidence="2" id="KW-1185">Reference proteome</keyword>
<dbReference type="Gene3D" id="1.10.10.690">
    <property type="entry name" value="YidB-like"/>
    <property type="match status" value="1"/>
</dbReference>
<gene>
    <name evidence="1" type="ORF">DZC73_18580</name>
</gene>
<name>A0A3N7HPR9_9BURK</name>
<sequence>MGLLDSLVGQVMGASGGSSSPHAGVVDAIGSLIQQHPDGLSGLITVFEQKGLGGVVASWVGTGSNLPISAQQLQAVLGSEQVQAIANQLGIPADVASGHLAELLPQVIDQLTPGGAVPDSGALGGLLGMLRK</sequence>
<dbReference type="Proteomes" id="UP000267464">
    <property type="component" value="Unassembled WGS sequence"/>
</dbReference>
<accession>A0A3N7HPR9</accession>
<evidence type="ECO:0000313" key="2">
    <source>
        <dbReference type="Proteomes" id="UP000267464"/>
    </source>
</evidence>
<dbReference type="EMBL" id="QUSW01000005">
    <property type="protein sequence ID" value="RQP23126.1"/>
    <property type="molecule type" value="Genomic_DNA"/>
</dbReference>
<proteinExistence type="predicted"/>
<dbReference type="SUPFAM" id="SSF140804">
    <property type="entry name" value="YidB-like"/>
    <property type="match status" value="1"/>
</dbReference>
<dbReference type="AlphaFoldDB" id="A0A3N7HPR9"/>
<dbReference type="OrthoDB" id="9795283at2"/>